<keyword evidence="2" id="KW-0479">Metal-binding</keyword>
<dbReference type="InterPro" id="IPR006439">
    <property type="entry name" value="HAD-SF_hydro_IA"/>
</dbReference>
<dbReference type="InterPro" id="IPR036412">
    <property type="entry name" value="HAD-like_sf"/>
</dbReference>
<dbReference type="EMBL" id="JACSQL010000005">
    <property type="protein sequence ID" value="MBD7969079.1"/>
    <property type="molecule type" value="Genomic_DNA"/>
</dbReference>
<evidence type="ECO:0000256" key="1">
    <source>
        <dbReference type="ARBA" id="ARBA00001946"/>
    </source>
</evidence>
<dbReference type="SUPFAM" id="SSF56784">
    <property type="entry name" value="HAD-like"/>
    <property type="match status" value="1"/>
</dbReference>
<protein>
    <submittedName>
        <fullName evidence="5">HAD family hydrolase</fullName>
    </submittedName>
</protein>
<dbReference type="InterPro" id="IPR051400">
    <property type="entry name" value="HAD-like_hydrolase"/>
</dbReference>
<name>A0ABR8T0G3_9BACL</name>
<accession>A0ABR8T0G3</accession>
<dbReference type="Gene3D" id="3.40.50.1000">
    <property type="entry name" value="HAD superfamily/HAD-like"/>
    <property type="match status" value="1"/>
</dbReference>
<keyword evidence="6" id="KW-1185">Reference proteome</keyword>
<dbReference type="SFLD" id="SFLDS00003">
    <property type="entry name" value="Haloacid_Dehalogenase"/>
    <property type="match status" value="1"/>
</dbReference>
<dbReference type="InterPro" id="IPR023214">
    <property type="entry name" value="HAD_sf"/>
</dbReference>
<organism evidence="5 6">
    <name type="scientific">Paenibacillus gallinarum</name>
    <dbReference type="NCBI Taxonomy" id="2762232"/>
    <lineage>
        <taxon>Bacteria</taxon>
        <taxon>Bacillati</taxon>
        <taxon>Bacillota</taxon>
        <taxon>Bacilli</taxon>
        <taxon>Bacillales</taxon>
        <taxon>Paenibacillaceae</taxon>
        <taxon>Paenibacillus</taxon>
    </lineage>
</organism>
<keyword evidence="4" id="KW-0460">Magnesium</keyword>
<evidence type="ECO:0000256" key="4">
    <source>
        <dbReference type="ARBA" id="ARBA00022842"/>
    </source>
</evidence>
<comment type="cofactor">
    <cofactor evidence="1">
        <name>Mg(2+)</name>
        <dbReference type="ChEBI" id="CHEBI:18420"/>
    </cofactor>
</comment>
<dbReference type="PANTHER" id="PTHR46470">
    <property type="entry name" value="N-ACYLNEURAMINATE-9-PHOSPHATASE"/>
    <property type="match status" value="1"/>
</dbReference>
<dbReference type="GO" id="GO:0016787">
    <property type="term" value="F:hydrolase activity"/>
    <property type="evidence" value="ECO:0007669"/>
    <property type="project" value="UniProtKB-KW"/>
</dbReference>
<dbReference type="RefSeq" id="WP_191800723.1">
    <property type="nucleotide sequence ID" value="NZ_JACSQL010000005.1"/>
</dbReference>
<evidence type="ECO:0000313" key="6">
    <source>
        <dbReference type="Proteomes" id="UP000608071"/>
    </source>
</evidence>
<evidence type="ECO:0000313" key="5">
    <source>
        <dbReference type="EMBL" id="MBD7969079.1"/>
    </source>
</evidence>
<evidence type="ECO:0000256" key="3">
    <source>
        <dbReference type="ARBA" id="ARBA00022801"/>
    </source>
</evidence>
<keyword evidence="3 5" id="KW-0378">Hydrolase</keyword>
<gene>
    <name evidence="5" type="ORF">H9647_13460</name>
</gene>
<dbReference type="NCBIfam" id="TIGR01549">
    <property type="entry name" value="HAD-SF-IA-v1"/>
    <property type="match status" value="1"/>
</dbReference>
<dbReference type="Gene3D" id="1.20.120.710">
    <property type="entry name" value="Haloacid dehalogenase hydrolase-like domain"/>
    <property type="match status" value="1"/>
</dbReference>
<sequence length="246" mass="28080">MAENVQKAVFFDVDDTLYDHLTPLREALQEALGLADDMPYEDIYNRFRYYSDLLSEEKNLSAVPEEEALADMRRRRFMLALAEFGIFLDEIEAEAAQTAYVNRQFQIQPFPGAMELIETLTHSGIRVGLITNGPAEHQQKKLKALQVERHIPENMIFVSGGVGYAKPDVRLFEHVNTITKTSPEHSYYIGDSWRNDVVGAIKAGWTVLWFNHRNAVAESDHRPHFTVHNYQEIADTLLSVAALQKV</sequence>
<dbReference type="Pfam" id="PF00702">
    <property type="entry name" value="Hydrolase"/>
    <property type="match status" value="1"/>
</dbReference>
<proteinExistence type="predicted"/>
<dbReference type="Proteomes" id="UP000608071">
    <property type="component" value="Unassembled WGS sequence"/>
</dbReference>
<evidence type="ECO:0000256" key="2">
    <source>
        <dbReference type="ARBA" id="ARBA00022723"/>
    </source>
</evidence>
<dbReference type="PANTHER" id="PTHR46470:SF2">
    <property type="entry name" value="GLYCERALDEHYDE 3-PHOSPHATE PHOSPHATASE"/>
    <property type="match status" value="1"/>
</dbReference>
<comment type="caution">
    <text evidence="5">The sequence shown here is derived from an EMBL/GenBank/DDBJ whole genome shotgun (WGS) entry which is preliminary data.</text>
</comment>
<dbReference type="SFLD" id="SFLDG01129">
    <property type="entry name" value="C1.5:_HAD__Beta-PGM__Phosphata"/>
    <property type="match status" value="1"/>
</dbReference>
<reference evidence="5 6" key="1">
    <citation type="submission" date="2020-08" db="EMBL/GenBank/DDBJ databases">
        <title>A Genomic Blueprint of the Chicken Gut Microbiome.</title>
        <authorList>
            <person name="Gilroy R."/>
            <person name="Ravi A."/>
            <person name="Getino M."/>
            <person name="Pursley I."/>
            <person name="Horton D.L."/>
            <person name="Alikhan N.-F."/>
            <person name="Baker D."/>
            <person name="Gharbi K."/>
            <person name="Hall N."/>
            <person name="Watson M."/>
            <person name="Adriaenssens E.M."/>
            <person name="Foster-Nyarko E."/>
            <person name="Jarju S."/>
            <person name="Secka A."/>
            <person name="Antonio M."/>
            <person name="Oren A."/>
            <person name="Chaudhuri R."/>
            <person name="La Ragione R.M."/>
            <person name="Hildebrand F."/>
            <person name="Pallen M.J."/>
        </authorList>
    </citation>
    <scope>NUCLEOTIDE SEQUENCE [LARGE SCALE GENOMIC DNA]</scope>
    <source>
        <strain evidence="5 6">Sa2BVA9</strain>
    </source>
</reference>